<evidence type="ECO:0000256" key="3">
    <source>
        <dbReference type="ARBA" id="ARBA00022452"/>
    </source>
</evidence>
<dbReference type="Gene3D" id="2.40.170.20">
    <property type="entry name" value="TonB-dependent receptor, beta-barrel domain"/>
    <property type="match status" value="1"/>
</dbReference>
<dbReference type="SUPFAM" id="SSF49464">
    <property type="entry name" value="Carboxypeptidase regulatory domain-like"/>
    <property type="match status" value="1"/>
</dbReference>
<sequence length="1114" mass="123524">MKFNMFHLRLRQYWPPAKVLRIMKLTTFIMILALSQLSAKTLAQKINLQFSNTPVEKVLQQITRQTGTEFLYDSGELKNKKISVNLSGASLDEALGTMLTPLGLEYKIRDKNVVISRTEVSILDKIKNFFSDIDVRGRIVDEAGRPLAGVTIKMKTNSRGTISNANGEFSLKNVGENTLLVFSFLGRETIEMQAKEDVGQISMILSDSRLDEVEVTAYGKTTQRLTTGNQITIGSKDLEKNPVTNVLMALQGRVPGLNIAQQSGFVNAGVRYQVQGSNSILNGNDPYVLVDGVPYFSTLQGNLLDVGSSGTRANQANGSPLSFLNPSDIESVTVLKDADATAIYGSKAANGAILITTKKGASGPLKVDFQFQHGRSAPARHLDLMNTAQYLEMRREALKNDGLSLRPVDYDINGVWDNTRYTDWQKELINNSASFTQANVTLSGGTNNVTYLIGTSFNRQTPSIKGDFNDKKASMHFNLNGTSKNQKFKFQFTGSYMDDVNRLPVTDPTAVALRLAPTAPPLYNQDGSLNWMPNTSGATTFNNPVAALENTVKDQTQSLTTNVLMGYELLKAFNLTLNAGYNRLTTYQLSKLPVEANTPENIENGVLASAGYLNNRQIGWNIEPQLTYKRQTSFGNLNFLLGLTAQQSDMQSQGFSGEGYVNTAAMDDPGQASQIFKSYGAMPQLYKSHALFAQAGYNYDMRFLLNLTARRDGSSRFGANNRFHNFGAIGLGWLFSNEKWLKDNSFFSYGKMKFSYGITGNDQIANYRYLALYSSNSGDLTYGGASSLGLSPVYAIGNNDIQWEETRKLNIGLDLGFFKDRVLLSANYYLNRSSNQLLERDISSTAGATKITANLPATVQNTGLELTLNTTNLQTKSINWNTSFNLTVPRNKLVAYENLNQSSLASQYIVGESLDVRQLYPYAGVDPQTGVYTFIDHNGNRTSNPDYFNDRTVRVNVGQRFYGGIENSLSYKGFGISFLITFVRQIASLNYQAYNPGRLNINVPVSFLDRWQKPGDVATFQRYNSNNSLATSRSNLNESEGNYGDASYIRLKNLSLSYTLPEKFRNSLLLKNTRIFVQGNNLLTFTKYQGIDPETLIISMPPMRLITFGAQVSF</sequence>
<dbReference type="AlphaFoldDB" id="A0A317F772"/>
<keyword evidence="9 10" id="KW-0998">Cell outer membrane</keyword>
<evidence type="ECO:0000256" key="9">
    <source>
        <dbReference type="ARBA" id="ARBA00023237"/>
    </source>
</evidence>
<dbReference type="InterPro" id="IPR008969">
    <property type="entry name" value="CarboxyPept-like_regulatory"/>
</dbReference>
<evidence type="ECO:0000256" key="8">
    <source>
        <dbReference type="ARBA" id="ARBA00023136"/>
    </source>
</evidence>
<protein>
    <submittedName>
        <fullName evidence="13">SusC/RagA family TonB-linked outer membrane protein</fullName>
    </submittedName>
</protein>
<accession>A0A317F772</accession>
<dbReference type="NCBIfam" id="TIGR04056">
    <property type="entry name" value="OMP_RagA_SusC"/>
    <property type="match status" value="1"/>
</dbReference>
<evidence type="ECO:0000313" key="14">
    <source>
        <dbReference type="Proteomes" id="UP000245391"/>
    </source>
</evidence>
<gene>
    <name evidence="13" type="ORF">DF947_01760</name>
</gene>
<dbReference type="InterPro" id="IPR011662">
    <property type="entry name" value="Secretin/TonB_short_N"/>
</dbReference>
<keyword evidence="6" id="KW-0408">Iron</keyword>
<organism evidence="13 14">
    <name type="scientific">Pedobacter paludis</name>
    <dbReference type="NCBI Taxonomy" id="2203212"/>
    <lineage>
        <taxon>Bacteria</taxon>
        <taxon>Pseudomonadati</taxon>
        <taxon>Bacteroidota</taxon>
        <taxon>Sphingobacteriia</taxon>
        <taxon>Sphingobacteriales</taxon>
        <taxon>Sphingobacteriaceae</taxon>
        <taxon>Pedobacter</taxon>
    </lineage>
</organism>
<dbReference type="Pfam" id="PF07660">
    <property type="entry name" value="STN"/>
    <property type="match status" value="1"/>
</dbReference>
<dbReference type="NCBIfam" id="TIGR04057">
    <property type="entry name" value="SusC_RagA_signa"/>
    <property type="match status" value="1"/>
</dbReference>
<keyword evidence="5 10" id="KW-0812">Transmembrane</keyword>
<evidence type="ECO:0000256" key="4">
    <source>
        <dbReference type="ARBA" id="ARBA00022496"/>
    </source>
</evidence>
<keyword evidence="14" id="KW-1185">Reference proteome</keyword>
<keyword evidence="8 10" id="KW-0472">Membrane</keyword>
<dbReference type="Pfam" id="PF00593">
    <property type="entry name" value="TonB_dep_Rec_b-barrel"/>
    <property type="match status" value="1"/>
</dbReference>
<dbReference type="InterPro" id="IPR000531">
    <property type="entry name" value="Beta-barrel_TonB"/>
</dbReference>
<evidence type="ECO:0000256" key="11">
    <source>
        <dbReference type="RuleBase" id="RU003357"/>
    </source>
</evidence>
<evidence type="ECO:0000256" key="10">
    <source>
        <dbReference type="PROSITE-ProRule" id="PRU01360"/>
    </source>
</evidence>
<dbReference type="Gene3D" id="3.55.50.30">
    <property type="match status" value="1"/>
</dbReference>
<dbReference type="Pfam" id="PF07715">
    <property type="entry name" value="Plug"/>
    <property type="match status" value="1"/>
</dbReference>
<evidence type="ECO:0000256" key="6">
    <source>
        <dbReference type="ARBA" id="ARBA00023004"/>
    </source>
</evidence>
<dbReference type="OrthoDB" id="9768177at2"/>
<evidence type="ECO:0000259" key="12">
    <source>
        <dbReference type="SMART" id="SM00965"/>
    </source>
</evidence>
<dbReference type="EMBL" id="QGNY01000001">
    <property type="protein sequence ID" value="PWS33378.1"/>
    <property type="molecule type" value="Genomic_DNA"/>
</dbReference>
<comment type="subcellular location">
    <subcellularLocation>
        <location evidence="1 10">Cell outer membrane</location>
        <topology evidence="1 10">Multi-pass membrane protein</topology>
    </subcellularLocation>
</comment>
<dbReference type="InterPro" id="IPR012910">
    <property type="entry name" value="Plug_dom"/>
</dbReference>
<feature type="domain" description="Secretin/TonB short N-terminal" evidence="12">
    <location>
        <begin position="68"/>
        <end position="118"/>
    </location>
</feature>
<dbReference type="RefSeq" id="WP_109927965.1">
    <property type="nucleotide sequence ID" value="NZ_QGNY01000001.1"/>
</dbReference>
<dbReference type="SUPFAM" id="SSF56935">
    <property type="entry name" value="Porins"/>
    <property type="match status" value="1"/>
</dbReference>
<dbReference type="PROSITE" id="PS52016">
    <property type="entry name" value="TONB_DEPENDENT_REC_3"/>
    <property type="match status" value="1"/>
</dbReference>
<comment type="caution">
    <text evidence="13">The sequence shown here is derived from an EMBL/GenBank/DDBJ whole genome shotgun (WGS) entry which is preliminary data.</text>
</comment>
<dbReference type="InterPro" id="IPR036942">
    <property type="entry name" value="Beta-barrel_TonB_sf"/>
</dbReference>
<dbReference type="Pfam" id="PF13715">
    <property type="entry name" value="CarbopepD_reg_2"/>
    <property type="match status" value="1"/>
</dbReference>
<comment type="similarity">
    <text evidence="10 11">Belongs to the TonB-dependent receptor family.</text>
</comment>
<proteinExistence type="inferred from homology"/>
<keyword evidence="2 10" id="KW-0813">Transport</keyword>
<dbReference type="InterPro" id="IPR039426">
    <property type="entry name" value="TonB-dep_rcpt-like"/>
</dbReference>
<dbReference type="Gene3D" id="2.170.130.10">
    <property type="entry name" value="TonB-dependent receptor, plug domain"/>
    <property type="match status" value="1"/>
</dbReference>
<dbReference type="GO" id="GO:0006826">
    <property type="term" value="P:iron ion transport"/>
    <property type="evidence" value="ECO:0007669"/>
    <property type="project" value="UniProtKB-KW"/>
</dbReference>
<dbReference type="InterPro" id="IPR037066">
    <property type="entry name" value="Plug_dom_sf"/>
</dbReference>
<name>A0A317F772_9SPHI</name>
<keyword evidence="3 10" id="KW-1134">Transmembrane beta strand</keyword>
<dbReference type="InterPro" id="IPR023996">
    <property type="entry name" value="TonB-dep_OMP_SusC/RagA"/>
</dbReference>
<keyword evidence="4" id="KW-0410">Iron transport</keyword>
<evidence type="ECO:0000256" key="1">
    <source>
        <dbReference type="ARBA" id="ARBA00004571"/>
    </source>
</evidence>
<dbReference type="Proteomes" id="UP000245391">
    <property type="component" value="Unassembled WGS sequence"/>
</dbReference>
<evidence type="ECO:0000256" key="2">
    <source>
        <dbReference type="ARBA" id="ARBA00022448"/>
    </source>
</evidence>
<keyword evidence="7 11" id="KW-0798">TonB box</keyword>
<dbReference type="GO" id="GO:0009279">
    <property type="term" value="C:cell outer membrane"/>
    <property type="evidence" value="ECO:0007669"/>
    <property type="project" value="UniProtKB-SubCell"/>
</dbReference>
<keyword evidence="4" id="KW-0406">Ion transport</keyword>
<reference evidence="14" key="1">
    <citation type="submission" date="2018-05" db="EMBL/GenBank/DDBJ databases">
        <title>Pedobacter paludis sp. nov., isolated from wetland soil.</title>
        <authorList>
            <person name="Zhang Y."/>
        </authorList>
    </citation>
    <scope>NUCLEOTIDE SEQUENCE [LARGE SCALE GENOMIC DNA]</scope>
    <source>
        <strain evidence="14">R-8</strain>
    </source>
</reference>
<evidence type="ECO:0000256" key="7">
    <source>
        <dbReference type="ARBA" id="ARBA00023077"/>
    </source>
</evidence>
<dbReference type="SMART" id="SM00965">
    <property type="entry name" value="STN"/>
    <property type="match status" value="1"/>
</dbReference>
<evidence type="ECO:0000256" key="5">
    <source>
        <dbReference type="ARBA" id="ARBA00022692"/>
    </source>
</evidence>
<dbReference type="InterPro" id="IPR023997">
    <property type="entry name" value="TonB-dep_OMP_SusC/RagA_CS"/>
</dbReference>
<evidence type="ECO:0000313" key="13">
    <source>
        <dbReference type="EMBL" id="PWS33378.1"/>
    </source>
</evidence>